<dbReference type="PANTHER" id="PTHR43451:SF1">
    <property type="entry name" value="ACETYLTRANSFERASE"/>
    <property type="match status" value="1"/>
</dbReference>
<dbReference type="PANTHER" id="PTHR43451">
    <property type="entry name" value="ACETYLTRANSFERASE (GNAT) FAMILY PROTEIN"/>
    <property type="match status" value="1"/>
</dbReference>
<dbReference type="Pfam" id="PF13673">
    <property type="entry name" value="Acetyltransf_10"/>
    <property type="match status" value="1"/>
</dbReference>
<keyword evidence="3" id="KW-1185">Reference proteome</keyword>
<gene>
    <name evidence="2" type="ORF">ACGSLL_02965</name>
</gene>
<organism evidence="2 3">
    <name type="scientific">Pseudomonas retamae</name>
    <dbReference type="NCBI Taxonomy" id="702110"/>
    <lineage>
        <taxon>Bacteria</taxon>
        <taxon>Pseudomonadati</taxon>
        <taxon>Pseudomonadota</taxon>
        <taxon>Gammaproteobacteria</taxon>
        <taxon>Pseudomonadales</taxon>
        <taxon>Pseudomonadaceae</taxon>
        <taxon>Pseudomonas</taxon>
    </lineage>
</organism>
<dbReference type="InterPro" id="IPR016181">
    <property type="entry name" value="Acyl_CoA_acyltransferase"/>
</dbReference>
<dbReference type="SUPFAM" id="SSF55729">
    <property type="entry name" value="Acyl-CoA N-acyltransferases (Nat)"/>
    <property type="match status" value="1"/>
</dbReference>
<dbReference type="PROSITE" id="PS51186">
    <property type="entry name" value="GNAT"/>
    <property type="match status" value="1"/>
</dbReference>
<dbReference type="InterPro" id="IPR000182">
    <property type="entry name" value="GNAT_dom"/>
</dbReference>
<feature type="domain" description="N-acetyltransferase" evidence="1">
    <location>
        <begin position="3"/>
        <end position="150"/>
    </location>
</feature>
<comment type="caution">
    <text evidence="2">The sequence shown here is derived from an EMBL/GenBank/DDBJ whole genome shotgun (WGS) entry which is preliminary data.</text>
</comment>
<reference evidence="2 3" key="1">
    <citation type="submission" date="2024-10" db="EMBL/GenBank/DDBJ databases">
        <title>Whole genome of Pseudomonas sp Strain RB5.</title>
        <authorList>
            <person name="Selami N."/>
        </authorList>
    </citation>
    <scope>NUCLEOTIDE SEQUENCE [LARGE SCALE GENOMIC DNA]</scope>
    <source>
        <strain evidence="2 3">RB5</strain>
    </source>
</reference>
<dbReference type="EMBL" id="JBIEIL010000001">
    <property type="protein sequence ID" value="MFG6203302.1"/>
    <property type="molecule type" value="Genomic_DNA"/>
</dbReference>
<dbReference type="GO" id="GO:0016746">
    <property type="term" value="F:acyltransferase activity"/>
    <property type="evidence" value="ECO:0007669"/>
    <property type="project" value="UniProtKB-KW"/>
</dbReference>
<dbReference type="Gene3D" id="3.40.630.30">
    <property type="match status" value="1"/>
</dbReference>
<name>A0ABW7D5E7_9PSED</name>
<protein>
    <submittedName>
        <fullName evidence="2">GNAT family N-acetyltransferase</fullName>
        <ecNumber evidence="2">2.3.-.-</ecNumber>
    </submittedName>
</protein>
<evidence type="ECO:0000259" key="1">
    <source>
        <dbReference type="PROSITE" id="PS51186"/>
    </source>
</evidence>
<dbReference type="CDD" id="cd04301">
    <property type="entry name" value="NAT_SF"/>
    <property type="match status" value="1"/>
</dbReference>
<dbReference type="EC" id="2.3.-.-" evidence="2"/>
<dbReference type="InterPro" id="IPR052564">
    <property type="entry name" value="N-acetyltrans/Recomb-assoc"/>
</dbReference>
<accession>A0ABW7D5E7</accession>
<evidence type="ECO:0000313" key="2">
    <source>
        <dbReference type="EMBL" id="MFG6203302.1"/>
    </source>
</evidence>
<keyword evidence="2" id="KW-0808">Transferase</keyword>
<evidence type="ECO:0000313" key="3">
    <source>
        <dbReference type="Proteomes" id="UP001605918"/>
    </source>
</evidence>
<dbReference type="Proteomes" id="UP001605918">
    <property type="component" value="Unassembled WGS sequence"/>
</dbReference>
<dbReference type="RefSeq" id="WP_394502988.1">
    <property type="nucleotide sequence ID" value="NZ_JBIEIL010000001.1"/>
</dbReference>
<keyword evidence="2" id="KW-0012">Acyltransferase</keyword>
<proteinExistence type="predicted"/>
<sequence>MDVQIRNASDSDAPAISKTIINALRESNARDYSSDIIDQVVQGFSVPAVLRMLTERQVLVATIDGHIVATASLQKNIIRSVFVDPQYHRRGIGRHLISTIESIALDAGLSLLNVPSSITAEGFYASLGFRKIRDEYYQSERTIIMAKMLMP</sequence>